<dbReference type="EMBL" id="CP017708">
    <property type="protein sequence ID" value="AOY81275.1"/>
    <property type="molecule type" value="Genomic_DNA"/>
</dbReference>
<organism evidence="1 2">
    <name type="scientific">Moorena producens (strain JHB)</name>
    <dbReference type="NCBI Taxonomy" id="1454205"/>
    <lineage>
        <taxon>Bacteria</taxon>
        <taxon>Bacillati</taxon>
        <taxon>Cyanobacteriota</taxon>
        <taxon>Cyanophyceae</taxon>
        <taxon>Coleofasciculales</taxon>
        <taxon>Coleofasciculaceae</taxon>
        <taxon>Moorena</taxon>
    </lineage>
</organism>
<gene>
    <name evidence="1" type="ORF">BJP36_16550</name>
</gene>
<dbReference type="AlphaFoldDB" id="A0A1D9G182"/>
<evidence type="ECO:0000313" key="1">
    <source>
        <dbReference type="EMBL" id="AOY81275.1"/>
    </source>
</evidence>
<protein>
    <submittedName>
        <fullName evidence="1">Uncharacterized protein</fullName>
    </submittedName>
</protein>
<sequence>MSPQSNVKTQASKLKIIFFMRSLKNDEPSPAYQAFAFLPSLKTSASEGHFLMLHKYSIPELNEYLGIKHVFVGDKQGK</sequence>
<evidence type="ECO:0000313" key="2">
    <source>
        <dbReference type="Proteomes" id="UP000176944"/>
    </source>
</evidence>
<accession>A0A1D9G182</accession>
<dbReference type="Proteomes" id="UP000176944">
    <property type="component" value="Chromosome"/>
</dbReference>
<name>A0A1D9G182_MOOP1</name>
<proteinExistence type="predicted"/>
<reference evidence="2" key="1">
    <citation type="submission" date="2016-10" db="EMBL/GenBank/DDBJ databases">
        <title>Comparative genomics uncovers the prolific and rare metabolic potential of the cyanobacterial genus Moorea.</title>
        <authorList>
            <person name="Leao T."/>
            <person name="Castelao G."/>
            <person name="Korobeynikov A."/>
            <person name="Monroe E.A."/>
            <person name="Podell S."/>
            <person name="Glukhov E."/>
            <person name="Allen E."/>
            <person name="Gerwick W.H."/>
            <person name="Gerwick L."/>
        </authorList>
    </citation>
    <scope>NUCLEOTIDE SEQUENCE [LARGE SCALE GENOMIC DNA]</scope>
    <source>
        <strain evidence="2">JHB</strain>
    </source>
</reference>